<reference evidence="3" key="1">
    <citation type="submission" date="2016-06" db="UniProtKB">
        <authorList>
            <consortium name="WormBaseParasite"/>
        </authorList>
    </citation>
    <scope>IDENTIFICATION</scope>
</reference>
<organism evidence="2 3">
    <name type="scientific">Toxocara canis</name>
    <name type="common">Canine roundworm</name>
    <dbReference type="NCBI Taxonomy" id="6265"/>
    <lineage>
        <taxon>Eukaryota</taxon>
        <taxon>Metazoa</taxon>
        <taxon>Ecdysozoa</taxon>
        <taxon>Nematoda</taxon>
        <taxon>Chromadorea</taxon>
        <taxon>Rhabditida</taxon>
        <taxon>Spirurina</taxon>
        <taxon>Ascaridomorpha</taxon>
        <taxon>Ascaridoidea</taxon>
        <taxon>Toxocaridae</taxon>
        <taxon>Toxocara</taxon>
    </lineage>
</organism>
<gene>
    <name evidence="1" type="ORF">TCNE_LOCUS7887</name>
</gene>
<dbReference type="Proteomes" id="UP000050794">
    <property type="component" value="Unassembled WGS sequence"/>
</dbReference>
<evidence type="ECO:0000313" key="3">
    <source>
        <dbReference type="WBParaSite" id="TCNE_0000788701-mRNA-1"/>
    </source>
</evidence>
<proteinExistence type="predicted"/>
<protein>
    <submittedName>
        <fullName evidence="1 3">Uncharacterized protein</fullName>
    </submittedName>
</protein>
<name>A0A183UHB7_TOXCA</name>
<dbReference type="AlphaFoldDB" id="A0A183UHB7"/>
<evidence type="ECO:0000313" key="1">
    <source>
        <dbReference type="EMBL" id="VDM39208.1"/>
    </source>
</evidence>
<reference evidence="1 2" key="2">
    <citation type="submission" date="2018-11" db="EMBL/GenBank/DDBJ databases">
        <authorList>
            <consortium name="Pathogen Informatics"/>
        </authorList>
    </citation>
    <scope>NUCLEOTIDE SEQUENCE [LARGE SCALE GENOMIC DNA]</scope>
</reference>
<accession>A0A183UHB7</accession>
<evidence type="ECO:0000313" key="2">
    <source>
        <dbReference type="Proteomes" id="UP000050794"/>
    </source>
</evidence>
<keyword evidence="2" id="KW-1185">Reference proteome</keyword>
<dbReference type="WBParaSite" id="TCNE_0000788701-mRNA-1">
    <property type="protein sequence ID" value="TCNE_0000788701-mRNA-1"/>
    <property type="gene ID" value="TCNE_0000788701"/>
</dbReference>
<dbReference type="EMBL" id="UYWY01019778">
    <property type="protein sequence ID" value="VDM39208.1"/>
    <property type="molecule type" value="Genomic_DNA"/>
</dbReference>
<sequence length="122" mass="13097">MSVCSKRVRRGSGVQLAFCEEAVAFGGEQSVRDEKELMAMLCSGIEHGSCLLSGLQLHQIELRSALAAYRTRNAAAAASFLLTLPCGNGKAASACLSCVALFLCAVALRVCRRCDRLLERCR</sequence>